<sequence>MDLKIVSIFTSSNSSPLIMTVTVFSFTTTHRPMEPVGSQNEDTENNDEVNESHRRKAKRDQELPSLSAATILQESALKNPNLTNSNASNWQDSQISKESV</sequence>
<feature type="region of interest" description="Disordered" evidence="1">
    <location>
        <begin position="30"/>
        <end position="100"/>
    </location>
</feature>
<protein>
    <submittedName>
        <fullName evidence="2">Uncharacterized protein</fullName>
    </submittedName>
</protein>
<dbReference type="AlphaFoldDB" id="A0AA38SM06"/>
<accession>A0AA38SM06</accession>
<organism evidence="2 3">
    <name type="scientific">Centaurea solstitialis</name>
    <name type="common">yellow star-thistle</name>
    <dbReference type="NCBI Taxonomy" id="347529"/>
    <lineage>
        <taxon>Eukaryota</taxon>
        <taxon>Viridiplantae</taxon>
        <taxon>Streptophyta</taxon>
        <taxon>Embryophyta</taxon>
        <taxon>Tracheophyta</taxon>
        <taxon>Spermatophyta</taxon>
        <taxon>Magnoliopsida</taxon>
        <taxon>eudicotyledons</taxon>
        <taxon>Gunneridae</taxon>
        <taxon>Pentapetalae</taxon>
        <taxon>asterids</taxon>
        <taxon>campanulids</taxon>
        <taxon>Asterales</taxon>
        <taxon>Asteraceae</taxon>
        <taxon>Carduoideae</taxon>
        <taxon>Cardueae</taxon>
        <taxon>Centaureinae</taxon>
        <taxon>Centaurea</taxon>
    </lineage>
</organism>
<dbReference type="EMBL" id="JARYMX010000006">
    <property type="protein sequence ID" value="KAJ9545190.1"/>
    <property type="molecule type" value="Genomic_DNA"/>
</dbReference>
<gene>
    <name evidence="2" type="ORF">OSB04_024897</name>
</gene>
<keyword evidence="3" id="KW-1185">Reference proteome</keyword>
<evidence type="ECO:0000313" key="3">
    <source>
        <dbReference type="Proteomes" id="UP001172457"/>
    </source>
</evidence>
<evidence type="ECO:0000313" key="2">
    <source>
        <dbReference type="EMBL" id="KAJ9545190.1"/>
    </source>
</evidence>
<proteinExistence type="predicted"/>
<feature type="compositionally biased region" description="Polar residues" evidence="1">
    <location>
        <begin position="67"/>
        <end position="100"/>
    </location>
</feature>
<name>A0AA38SM06_9ASTR</name>
<comment type="caution">
    <text evidence="2">The sequence shown here is derived from an EMBL/GenBank/DDBJ whole genome shotgun (WGS) entry which is preliminary data.</text>
</comment>
<dbReference type="Proteomes" id="UP001172457">
    <property type="component" value="Chromosome 6"/>
</dbReference>
<evidence type="ECO:0000256" key="1">
    <source>
        <dbReference type="SAM" id="MobiDB-lite"/>
    </source>
</evidence>
<reference evidence="2" key="1">
    <citation type="submission" date="2023-03" db="EMBL/GenBank/DDBJ databases">
        <title>Chromosome-scale reference genome and RAD-based genetic map of yellow starthistle (Centaurea solstitialis) reveal putative structural variation and QTLs associated with invader traits.</title>
        <authorList>
            <person name="Reatini B."/>
            <person name="Cang F.A."/>
            <person name="Jiang Q."/>
            <person name="Mckibben M.T.W."/>
            <person name="Barker M.S."/>
            <person name="Rieseberg L.H."/>
            <person name="Dlugosch K.M."/>
        </authorList>
    </citation>
    <scope>NUCLEOTIDE SEQUENCE</scope>
    <source>
        <strain evidence="2">CAN-66</strain>
        <tissue evidence="2">Leaf</tissue>
    </source>
</reference>